<dbReference type="PIRSF" id="PIRSF028345">
    <property type="entry name" value="UCP028345"/>
    <property type="match status" value="1"/>
</dbReference>
<name>A0AB35U8U7_9FIRM</name>
<organism evidence="5 6">
    <name type="scientific">Grylomicrobium aquisgranensis</name>
    <dbReference type="NCBI Taxonomy" id="2926318"/>
    <lineage>
        <taxon>Bacteria</taxon>
        <taxon>Bacillati</taxon>
        <taxon>Bacillota</taxon>
        <taxon>Erysipelotrichia</taxon>
        <taxon>Erysipelotrichales</taxon>
        <taxon>Erysipelotrichaceae</taxon>
        <taxon>Grylomicrobium</taxon>
    </lineage>
</organism>
<dbReference type="EMBL" id="JALBUR010000018">
    <property type="protein sequence ID" value="MDX8419955.1"/>
    <property type="molecule type" value="Genomic_DNA"/>
</dbReference>
<reference evidence="5 6" key="1">
    <citation type="submission" date="2022-03" db="EMBL/GenBank/DDBJ databases">
        <title>Novel taxa within the pig intestine.</title>
        <authorList>
            <person name="Wylensek D."/>
            <person name="Bishof K."/>
            <person name="Afrizal A."/>
            <person name="Clavel T."/>
        </authorList>
    </citation>
    <scope>NUCLEOTIDE SEQUENCE [LARGE SCALE GENOMIC DNA]</scope>
    <source>
        <strain evidence="5 6">CLA-KB-P133</strain>
    </source>
</reference>
<dbReference type="RefSeq" id="WP_370596209.1">
    <property type="nucleotide sequence ID" value="NZ_JALBUR010000018.1"/>
</dbReference>
<dbReference type="Proteomes" id="UP001286174">
    <property type="component" value="Unassembled WGS sequence"/>
</dbReference>
<dbReference type="PANTHER" id="PTHR39159:SF1">
    <property type="entry name" value="UPF0374 PROTEIN YGAC"/>
    <property type="match status" value="1"/>
</dbReference>
<feature type="domain" description="DUF402" evidence="4">
    <location>
        <begin position="21"/>
        <end position="159"/>
    </location>
</feature>
<protein>
    <submittedName>
        <fullName evidence="5">DUF402 domain-containing protein</fullName>
    </submittedName>
</protein>
<sequence>MSKILIPHPGQMVYIQSFKHDGSLHRTWCKGFVLEADKKHIVAVTNRAWVIEADGRRWLTREPAICFFYDDRWWNIISMIRHSGVYYYCNLASPSVYDGEAIKNIDYDLDVKLYPDGGYQILDEDEFAQHARQMHYPEEVKKIVEEQMQMLIHVMEKGEDPFNQACIDYYYSKYLHMNR</sequence>
<dbReference type="AlphaFoldDB" id="A0AB35U8U7"/>
<keyword evidence="3" id="KW-0460">Magnesium</keyword>
<dbReference type="SUPFAM" id="SSF159234">
    <property type="entry name" value="FomD-like"/>
    <property type="match status" value="1"/>
</dbReference>
<comment type="caution">
    <text evidence="5">The sequence shown here is derived from an EMBL/GenBank/DDBJ whole genome shotgun (WGS) entry which is preliminary data.</text>
</comment>
<evidence type="ECO:0000259" key="4">
    <source>
        <dbReference type="Pfam" id="PF04167"/>
    </source>
</evidence>
<keyword evidence="1" id="KW-0479">Metal-binding</keyword>
<evidence type="ECO:0000256" key="3">
    <source>
        <dbReference type="ARBA" id="ARBA00022842"/>
    </source>
</evidence>
<dbReference type="Pfam" id="PF04167">
    <property type="entry name" value="DUF402"/>
    <property type="match status" value="1"/>
</dbReference>
<keyword evidence="2" id="KW-0378">Hydrolase</keyword>
<dbReference type="InterPro" id="IPR035930">
    <property type="entry name" value="FomD-like_sf"/>
</dbReference>
<dbReference type="PANTHER" id="PTHR39159">
    <property type="match status" value="1"/>
</dbReference>
<dbReference type="InterPro" id="IPR050212">
    <property type="entry name" value="Ntdp-like"/>
</dbReference>
<dbReference type="InterPro" id="IPR007295">
    <property type="entry name" value="DUF402"/>
</dbReference>
<dbReference type="GO" id="GO:0016787">
    <property type="term" value="F:hydrolase activity"/>
    <property type="evidence" value="ECO:0007669"/>
    <property type="project" value="UniProtKB-KW"/>
</dbReference>
<evidence type="ECO:0000313" key="6">
    <source>
        <dbReference type="Proteomes" id="UP001286174"/>
    </source>
</evidence>
<dbReference type="GO" id="GO:0046872">
    <property type="term" value="F:metal ion binding"/>
    <property type="evidence" value="ECO:0007669"/>
    <property type="project" value="UniProtKB-KW"/>
</dbReference>
<dbReference type="Gene3D" id="2.40.380.10">
    <property type="entry name" value="FomD-like"/>
    <property type="match status" value="1"/>
</dbReference>
<proteinExistence type="predicted"/>
<gene>
    <name evidence="5" type="ORF">MOZ60_07585</name>
</gene>
<accession>A0AB35U8U7</accession>
<evidence type="ECO:0000256" key="2">
    <source>
        <dbReference type="ARBA" id="ARBA00022801"/>
    </source>
</evidence>
<dbReference type="NCBIfam" id="NF010183">
    <property type="entry name" value="PRK13662.1"/>
    <property type="match status" value="1"/>
</dbReference>
<keyword evidence="6" id="KW-1185">Reference proteome</keyword>
<evidence type="ECO:0000256" key="1">
    <source>
        <dbReference type="ARBA" id="ARBA00022723"/>
    </source>
</evidence>
<dbReference type="InterPro" id="IPR016882">
    <property type="entry name" value="SA1684"/>
</dbReference>
<evidence type="ECO:0000313" key="5">
    <source>
        <dbReference type="EMBL" id="MDX8419955.1"/>
    </source>
</evidence>